<sequence>MFRWLLIGLLSISVVGVSVWGYQEHQEKNAILIQAENDYQRSFHDLTYYIDLLHDKIGSTLAMNSKEQISPQLAEIWRITSLAHNDVGQLPLTLIPFNKTEEFLSEMGDFSYRVAIRDLEKSPLTDEELQSFESLYKMSSQIESELRKVQNLVLNDNLRWMDVQLALINNDDQADNTIIDGFKTVEKTVEGYSEGKLNASLMGTSSKKDGFQMLGDKKVTEEQAEKKFRDLMDLDKDTEVSITKTGDGANIPTYSFSFSKEDLSGYGDISQNGGYPITIMLNREVKDAEISLHEGMNKAKKYLTNFPFDDLALIESNQYDNVGVYHFVPSQDDVWIYPDAIQVKVALDNGSILGFVGKDYYENHKERKIPSDIISVEDAKSKVNPKLKIEDQHMAIIENDLGEEVITHVFLGTLNNDTYKIFINAINEREERVEKLKQAETKY</sequence>
<comment type="caution">
    <text evidence="3">The sequence shown here is derived from an EMBL/GenBank/DDBJ whole genome shotgun (WGS) entry which is preliminary data.</text>
</comment>
<dbReference type="Pfam" id="PF14620">
    <property type="entry name" value="YPEB_PepSY1-2"/>
    <property type="match status" value="1"/>
</dbReference>
<dbReference type="InterPro" id="IPR048402">
    <property type="entry name" value="YpeB_N"/>
</dbReference>
<accession>A0ABV8VWS9</accession>
<dbReference type="InterPro" id="IPR014239">
    <property type="entry name" value="YpeB_PepSY1-2"/>
</dbReference>
<evidence type="ECO:0000313" key="4">
    <source>
        <dbReference type="Proteomes" id="UP001595880"/>
    </source>
</evidence>
<gene>
    <name evidence="3" type="primary">ypeB</name>
    <name evidence="3" type="ORF">ACFOZ1_07605</name>
</gene>
<dbReference type="Pfam" id="PF20769">
    <property type="entry name" value="YPEB_N"/>
    <property type="match status" value="1"/>
</dbReference>
<dbReference type="EMBL" id="JBHSDV010000001">
    <property type="protein sequence ID" value="MFC4387678.1"/>
    <property type="molecule type" value="Genomic_DNA"/>
</dbReference>
<keyword evidence="4" id="KW-1185">Reference proteome</keyword>
<evidence type="ECO:0000259" key="1">
    <source>
        <dbReference type="Pfam" id="PF14620"/>
    </source>
</evidence>
<dbReference type="NCBIfam" id="TIGR02889">
    <property type="entry name" value="spore_YpeB"/>
    <property type="match status" value="1"/>
</dbReference>
<reference evidence="4" key="1">
    <citation type="journal article" date="2019" name="Int. J. Syst. Evol. Microbiol.">
        <title>The Global Catalogue of Microorganisms (GCM) 10K type strain sequencing project: providing services to taxonomists for standard genome sequencing and annotation.</title>
        <authorList>
            <consortium name="The Broad Institute Genomics Platform"/>
            <consortium name="The Broad Institute Genome Sequencing Center for Infectious Disease"/>
            <person name="Wu L."/>
            <person name="Ma J."/>
        </authorList>
    </citation>
    <scope>NUCLEOTIDE SEQUENCE [LARGE SCALE GENOMIC DNA]</scope>
    <source>
        <strain evidence="4">KACC 14058</strain>
    </source>
</reference>
<dbReference type="RefSeq" id="WP_390197865.1">
    <property type="nucleotide sequence ID" value="NZ_JBHSDV010000001.1"/>
</dbReference>
<protein>
    <submittedName>
        <fullName evidence="3">Germination protein YpeB</fullName>
    </submittedName>
</protein>
<feature type="domain" description="Sporulation protein YpeB PepSY1 and PepSY2" evidence="1">
    <location>
        <begin position="180"/>
        <end position="370"/>
    </location>
</feature>
<evidence type="ECO:0000259" key="2">
    <source>
        <dbReference type="Pfam" id="PF20769"/>
    </source>
</evidence>
<proteinExistence type="predicted"/>
<dbReference type="Proteomes" id="UP001595880">
    <property type="component" value="Unassembled WGS sequence"/>
</dbReference>
<evidence type="ECO:0000313" key="3">
    <source>
        <dbReference type="EMBL" id="MFC4387678.1"/>
    </source>
</evidence>
<organism evidence="3 4">
    <name type="scientific">Gracilibacillus marinus</name>
    <dbReference type="NCBI Taxonomy" id="630535"/>
    <lineage>
        <taxon>Bacteria</taxon>
        <taxon>Bacillati</taxon>
        <taxon>Bacillota</taxon>
        <taxon>Bacilli</taxon>
        <taxon>Bacillales</taxon>
        <taxon>Bacillaceae</taxon>
        <taxon>Gracilibacillus</taxon>
    </lineage>
</organism>
<name>A0ABV8VWS9_9BACI</name>
<feature type="domain" description="Sporulation protein YpeB N-terminal" evidence="2">
    <location>
        <begin position="27"/>
        <end position="162"/>
    </location>
</feature>